<comment type="caution">
    <text evidence="8">The sequence shown here is derived from an EMBL/GenBank/DDBJ whole genome shotgun (WGS) entry which is preliminary data.</text>
</comment>
<organism evidence="8 9">
    <name type="scientific">Rhizobium soli</name>
    <dbReference type="NCBI Taxonomy" id="424798"/>
    <lineage>
        <taxon>Bacteria</taxon>
        <taxon>Pseudomonadati</taxon>
        <taxon>Pseudomonadota</taxon>
        <taxon>Alphaproteobacteria</taxon>
        <taxon>Hyphomicrobiales</taxon>
        <taxon>Rhizobiaceae</taxon>
        <taxon>Rhizobium/Agrobacterium group</taxon>
        <taxon>Rhizobium</taxon>
    </lineage>
</organism>
<evidence type="ECO:0000256" key="4">
    <source>
        <dbReference type="ARBA" id="ARBA00022989"/>
    </source>
</evidence>
<evidence type="ECO:0000313" key="9">
    <source>
        <dbReference type="Proteomes" id="UP000585437"/>
    </source>
</evidence>
<evidence type="ECO:0000256" key="2">
    <source>
        <dbReference type="ARBA" id="ARBA00022475"/>
    </source>
</evidence>
<evidence type="ECO:0000256" key="5">
    <source>
        <dbReference type="ARBA" id="ARBA00023136"/>
    </source>
</evidence>
<evidence type="ECO:0000259" key="7">
    <source>
        <dbReference type="Pfam" id="PF01478"/>
    </source>
</evidence>
<evidence type="ECO:0000256" key="3">
    <source>
        <dbReference type="ARBA" id="ARBA00022692"/>
    </source>
</evidence>
<sequence>MVVIVTLIVPFCLALAAISDLFTMKIPNKLSAAILVSFLVFAPLVGLGWADYGMSIAAASAVFAVCFMLFAMNVMGGGDAKLLTATAIWFGFTPALISFLVTVAFVGGFITLIFLLLRANANTAMAMGIRLPASLVTESKIPYGIAIAIGGYLTFQQSPVVNLVLLAAS</sequence>
<dbReference type="Pfam" id="PF01478">
    <property type="entry name" value="Peptidase_A24"/>
    <property type="match status" value="1"/>
</dbReference>
<dbReference type="InterPro" id="IPR000045">
    <property type="entry name" value="Prepilin_IV_endopep_pep"/>
</dbReference>
<feature type="transmembrane region" description="Helical" evidence="6">
    <location>
        <begin position="87"/>
        <end position="117"/>
    </location>
</feature>
<name>A0A7X0MSB2_9HYPH</name>
<protein>
    <submittedName>
        <fullName evidence="8">Prepilin peptidase CpaA</fullName>
        <ecNumber evidence="8">3.4.23.43</ecNumber>
    </submittedName>
</protein>
<feature type="transmembrane region" description="Helical" evidence="6">
    <location>
        <begin position="56"/>
        <end position="75"/>
    </location>
</feature>
<dbReference type="GO" id="GO:0004190">
    <property type="term" value="F:aspartic-type endopeptidase activity"/>
    <property type="evidence" value="ECO:0007669"/>
    <property type="project" value="UniProtKB-EC"/>
</dbReference>
<evidence type="ECO:0000256" key="6">
    <source>
        <dbReference type="SAM" id="Phobius"/>
    </source>
</evidence>
<evidence type="ECO:0000313" key="8">
    <source>
        <dbReference type="EMBL" id="MBB6508055.1"/>
    </source>
</evidence>
<dbReference type="Gene3D" id="1.20.120.1220">
    <property type="match status" value="1"/>
</dbReference>
<proteinExistence type="predicted"/>
<gene>
    <name evidence="8" type="ORF">F4695_001387</name>
</gene>
<evidence type="ECO:0000256" key="1">
    <source>
        <dbReference type="ARBA" id="ARBA00004651"/>
    </source>
</evidence>
<dbReference type="GO" id="GO:0005886">
    <property type="term" value="C:plasma membrane"/>
    <property type="evidence" value="ECO:0007669"/>
    <property type="project" value="UniProtKB-SubCell"/>
</dbReference>
<keyword evidence="4 6" id="KW-1133">Transmembrane helix</keyword>
<dbReference type="PANTHER" id="PTHR36506">
    <property type="entry name" value="PREFLAGELLIN PEPTIDASE"/>
    <property type="match status" value="1"/>
</dbReference>
<accession>A0A7X0MSB2</accession>
<dbReference type="InterPro" id="IPR052218">
    <property type="entry name" value="Preflagellin_Peptidase"/>
</dbReference>
<keyword evidence="9" id="KW-1185">Reference proteome</keyword>
<feature type="transmembrane region" description="Helical" evidence="6">
    <location>
        <begin position="32"/>
        <end position="49"/>
    </location>
</feature>
<comment type="subcellular location">
    <subcellularLocation>
        <location evidence="1">Cell membrane</location>
        <topology evidence="1">Multi-pass membrane protein</topology>
    </subcellularLocation>
</comment>
<dbReference type="EC" id="3.4.23.43" evidence="8"/>
<dbReference type="PANTHER" id="PTHR36506:SF1">
    <property type="entry name" value="PREFLAGELLIN PEPTIDASE"/>
    <property type="match status" value="1"/>
</dbReference>
<keyword evidence="8" id="KW-0378">Hydrolase</keyword>
<dbReference type="AlphaFoldDB" id="A0A7X0MSB2"/>
<keyword evidence="5 6" id="KW-0472">Membrane</keyword>
<dbReference type="EMBL" id="JACHBU010000002">
    <property type="protein sequence ID" value="MBB6508055.1"/>
    <property type="molecule type" value="Genomic_DNA"/>
</dbReference>
<reference evidence="8 9" key="1">
    <citation type="submission" date="2020-08" db="EMBL/GenBank/DDBJ databases">
        <title>The Agave Microbiome: Exploring the role of microbial communities in plant adaptations to desert environments.</title>
        <authorList>
            <person name="Partida-Martinez L.P."/>
        </authorList>
    </citation>
    <scope>NUCLEOTIDE SEQUENCE [LARGE SCALE GENOMIC DNA]</scope>
    <source>
        <strain evidence="8 9">AS3.12</strain>
    </source>
</reference>
<keyword evidence="3 6" id="KW-0812">Transmembrane</keyword>
<feature type="domain" description="Prepilin type IV endopeptidase peptidase" evidence="7">
    <location>
        <begin position="8"/>
        <end position="111"/>
    </location>
</feature>
<dbReference type="Proteomes" id="UP000585437">
    <property type="component" value="Unassembled WGS sequence"/>
</dbReference>
<keyword evidence="2" id="KW-1003">Cell membrane</keyword>